<proteinExistence type="predicted"/>
<protein>
    <submittedName>
        <fullName evidence="2">(apollo) hypothetical protein</fullName>
    </submittedName>
</protein>
<evidence type="ECO:0000313" key="3">
    <source>
        <dbReference type="Proteomes" id="UP000691718"/>
    </source>
</evidence>
<feature type="region of interest" description="Disordered" evidence="1">
    <location>
        <begin position="1"/>
        <end position="74"/>
    </location>
</feature>
<feature type="compositionally biased region" description="Low complexity" evidence="1">
    <location>
        <begin position="172"/>
        <end position="181"/>
    </location>
</feature>
<feature type="compositionally biased region" description="Basic and acidic residues" evidence="1">
    <location>
        <begin position="222"/>
        <end position="234"/>
    </location>
</feature>
<name>A0A8S3W349_PARAO</name>
<dbReference type="EMBL" id="CAJQZP010000088">
    <property type="protein sequence ID" value="CAG4938066.1"/>
    <property type="molecule type" value="Genomic_DNA"/>
</dbReference>
<feature type="compositionally biased region" description="Basic and acidic residues" evidence="1">
    <location>
        <begin position="182"/>
        <end position="210"/>
    </location>
</feature>
<organism evidence="2 3">
    <name type="scientific">Parnassius apollo</name>
    <name type="common">Apollo butterfly</name>
    <name type="synonym">Papilio apollo</name>
    <dbReference type="NCBI Taxonomy" id="110799"/>
    <lineage>
        <taxon>Eukaryota</taxon>
        <taxon>Metazoa</taxon>
        <taxon>Ecdysozoa</taxon>
        <taxon>Arthropoda</taxon>
        <taxon>Hexapoda</taxon>
        <taxon>Insecta</taxon>
        <taxon>Pterygota</taxon>
        <taxon>Neoptera</taxon>
        <taxon>Endopterygota</taxon>
        <taxon>Lepidoptera</taxon>
        <taxon>Glossata</taxon>
        <taxon>Ditrysia</taxon>
        <taxon>Papilionoidea</taxon>
        <taxon>Papilionidae</taxon>
        <taxon>Parnassiinae</taxon>
        <taxon>Parnassini</taxon>
        <taxon>Parnassius</taxon>
        <taxon>Parnassius</taxon>
    </lineage>
</organism>
<gene>
    <name evidence="2" type="ORF">PAPOLLO_LOCUS1562</name>
</gene>
<evidence type="ECO:0000256" key="1">
    <source>
        <dbReference type="SAM" id="MobiDB-lite"/>
    </source>
</evidence>
<dbReference type="Proteomes" id="UP000691718">
    <property type="component" value="Unassembled WGS sequence"/>
</dbReference>
<accession>A0A8S3W349</accession>
<reference evidence="2" key="1">
    <citation type="submission" date="2021-04" db="EMBL/GenBank/DDBJ databases">
        <authorList>
            <person name="Tunstrom K."/>
        </authorList>
    </citation>
    <scope>NUCLEOTIDE SEQUENCE</scope>
</reference>
<comment type="caution">
    <text evidence="2">The sequence shown here is derived from an EMBL/GenBank/DDBJ whole genome shotgun (WGS) entry which is preliminary data.</text>
</comment>
<feature type="compositionally biased region" description="Polar residues" evidence="1">
    <location>
        <begin position="153"/>
        <end position="163"/>
    </location>
</feature>
<feature type="region of interest" description="Disordered" evidence="1">
    <location>
        <begin position="127"/>
        <end position="234"/>
    </location>
</feature>
<evidence type="ECO:0000313" key="2">
    <source>
        <dbReference type="EMBL" id="CAG4938066.1"/>
    </source>
</evidence>
<dbReference type="AlphaFoldDB" id="A0A8S3W349"/>
<feature type="compositionally biased region" description="Acidic residues" evidence="1">
    <location>
        <begin position="14"/>
        <end position="36"/>
    </location>
</feature>
<sequence>MDAQSQRVARWLEETDEEEENDLEDLPSSEDEEDCCLEERHDSESEQESDVGEQIIPDTPSALQPLSESSSDEDVPLANLRIYKSKSGLEWQATPYRTSYCGYFTYKKKEFVMNYAENNSDLERELFAESDSDEIYYPDYDEEELSSEDDCQPPTSFSVTDISLRSPVQKLPQSSPSQSPPHHQDDDQTTDKPSAEESTSHWTSEEEKGFLKSLGSPTPDDDQLHTEIGPDSRS</sequence>
<keyword evidence="3" id="KW-1185">Reference proteome</keyword>
<feature type="compositionally biased region" description="Acidic residues" evidence="1">
    <location>
        <begin position="128"/>
        <end position="151"/>
    </location>
</feature>